<feature type="coiled-coil region" evidence="6">
    <location>
        <begin position="440"/>
        <end position="580"/>
    </location>
</feature>
<evidence type="ECO:0000256" key="5">
    <source>
        <dbReference type="ARBA" id="ARBA00023136"/>
    </source>
</evidence>
<feature type="transmembrane region" description="Helical" evidence="7">
    <location>
        <begin position="698"/>
        <end position="722"/>
    </location>
</feature>
<comment type="caution">
    <text evidence="9">The sequence shown here is derived from an EMBL/GenBank/DDBJ whole genome shotgun (WGS) entry which is preliminary data.</text>
</comment>
<keyword evidence="6" id="KW-0175">Coiled coil</keyword>
<evidence type="ECO:0000256" key="6">
    <source>
        <dbReference type="SAM" id="Coils"/>
    </source>
</evidence>
<dbReference type="PANTHER" id="PTHR30287">
    <property type="entry name" value="MEMBRANE COMPONENT OF PREDICTED ABC SUPERFAMILY METABOLITE UPTAKE TRANSPORTER"/>
    <property type="match status" value="1"/>
</dbReference>
<evidence type="ECO:0000256" key="1">
    <source>
        <dbReference type="ARBA" id="ARBA00004651"/>
    </source>
</evidence>
<dbReference type="Pfam" id="PF02687">
    <property type="entry name" value="FtsX"/>
    <property type="match status" value="2"/>
</dbReference>
<accession>A0ABV9M6M6</accession>
<evidence type="ECO:0000256" key="7">
    <source>
        <dbReference type="SAM" id="Phobius"/>
    </source>
</evidence>
<feature type="domain" description="ABC3 transporter permease C-terminal" evidence="8">
    <location>
        <begin position="609"/>
        <end position="719"/>
    </location>
</feature>
<proteinExistence type="predicted"/>
<keyword evidence="5 7" id="KW-0472">Membrane</keyword>
<feature type="transmembrane region" description="Helical" evidence="7">
    <location>
        <begin position="606"/>
        <end position="626"/>
    </location>
</feature>
<keyword evidence="2" id="KW-1003">Cell membrane</keyword>
<dbReference type="InterPro" id="IPR038766">
    <property type="entry name" value="Membrane_comp_ABC_pdt"/>
</dbReference>
<dbReference type="Proteomes" id="UP001596026">
    <property type="component" value="Unassembled WGS sequence"/>
</dbReference>
<feature type="transmembrane region" description="Helical" evidence="7">
    <location>
        <begin position="775"/>
        <end position="795"/>
    </location>
</feature>
<name>A0ABV9M6M6_9ENTE</name>
<keyword evidence="10" id="KW-1185">Reference proteome</keyword>
<sequence length="1139" mass="129038">MKKKALLKTSLREITNSPARFLSILGIIFLGVAFFVGIGATGPDMIRSADDYFKKYDLADVSVYSSLGFSNEDKKIIEKDEAIGAISLQYLADIHSNQSNQVFRFLSYDDKDSLNKLNVVKGRLPNEPDEIVIDSILQGNEKYKIGETYTIDQSDDVDKQLENHSFEIVGFVKSPEFIDNAKRGNTNVGNGAIDAFVFVLPEAFNLDAYGRMLVSFVNLTDEVAYSEAYQQKMKDNKALLVDLLDPRKTERLKEIRTEALDEIERNQKELTKAKDQLQAGEKELLQAKKELESGEKAFLEGKKTFQTEIANGQAEIARQEQQLDAAEDEIDQQTDYLNNQQRELDQNSGKLAAYQEQLEQIFDQLDEIQLALGQLDEAEAVFKEIEILLDQLEQLNDEEQQAALGELKSLLQLLASQLPNASELQTVIDAIINGLTLENLVQVRQEMQQLQELLANQRQEIENQLQMLTQQQSELEAGLQVIEEGQRQLDEGREALRAAQRQLREGRKQLNSGRETLIVERERGQQKLDATEKELKAGRTTFEKEQAKFEKLQKEKIPELEKAQTRLNEEKAKLDDLKEAKFTTVLRESNPGYLEYEQNANRISSIATVFPTIFFLIAALVSLTTMGRMIEEKRMEIGTYKALGYKNSEVAQKFLIYSLAAGLTGTLLGLLVGFYLFPTIIINAYGQLYSIKEFSTPWYLSYSLIGIAVGLFCTVGIALIVLRVDLASTAATLLRPKAPKPGKVILIERIKPLWRRLNFNQKVTMRNLFRYKSRMFMTIFGIAGCTAMIVTGFGLKNSIGDIVPIQFNQIWHYQGIVSFNQDATEEKLRLYQEERSDLTGLKTSLALASENLTTEISGENIQDLTVYVPENIDDIADFVSFEDRQTQETFVLNDDGAIINEKLSKLFDVNVGDTLELKNADSETFEITISGVVENYVGHFAYLSPKYYEKVFAKEPAFNSELLLFEDSLTKNEEKKIANQLMKLDRVINVSFLSDSSTALDETTEILNLVVWILIISAGLLAFIVLYNLNNINISERIRELSTIKVLGFYNNEVTMYIYRENIFLTIFGVGIGLLFGKILHGYVLQTVELDMLMFSPKIHGLSYVYASLITVFFTVVVGFVMYQKLKKVDMIEALKSNE</sequence>
<feature type="domain" description="ABC3 transporter permease C-terminal" evidence="8">
    <location>
        <begin position="1013"/>
        <end position="1128"/>
    </location>
</feature>
<keyword evidence="4 7" id="KW-1133">Transmembrane helix</keyword>
<protein>
    <submittedName>
        <fullName evidence="9">FtsX-like permease family protein</fullName>
    </submittedName>
</protein>
<dbReference type="RefSeq" id="WP_379966458.1">
    <property type="nucleotide sequence ID" value="NZ_JBHSGT010000056.1"/>
</dbReference>
<feature type="transmembrane region" description="Helical" evidence="7">
    <location>
        <begin position="1063"/>
        <end position="1084"/>
    </location>
</feature>
<dbReference type="InterPro" id="IPR003838">
    <property type="entry name" value="ABC3_permease_C"/>
</dbReference>
<evidence type="ECO:0000313" key="9">
    <source>
        <dbReference type="EMBL" id="MFC4710805.1"/>
    </source>
</evidence>
<feature type="transmembrane region" description="Helical" evidence="7">
    <location>
        <begin position="1009"/>
        <end position="1029"/>
    </location>
</feature>
<comment type="subcellular location">
    <subcellularLocation>
        <location evidence="1">Cell membrane</location>
        <topology evidence="1">Multi-pass membrane protein</topology>
    </subcellularLocation>
</comment>
<feature type="transmembrane region" description="Helical" evidence="7">
    <location>
        <begin position="1104"/>
        <end position="1123"/>
    </location>
</feature>
<reference evidence="10" key="1">
    <citation type="journal article" date="2019" name="Int. J. Syst. Evol. Microbiol.">
        <title>The Global Catalogue of Microorganisms (GCM) 10K type strain sequencing project: providing services to taxonomists for standard genome sequencing and annotation.</title>
        <authorList>
            <consortium name="The Broad Institute Genomics Platform"/>
            <consortium name="The Broad Institute Genome Sequencing Center for Infectious Disease"/>
            <person name="Wu L."/>
            <person name="Ma J."/>
        </authorList>
    </citation>
    <scope>NUCLEOTIDE SEQUENCE [LARGE SCALE GENOMIC DNA]</scope>
    <source>
        <strain evidence="10">CGMCC 1.19061</strain>
    </source>
</reference>
<feature type="coiled-coil region" evidence="6">
    <location>
        <begin position="249"/>
        <end position="402"/>
    </location>
</feature>
<gene>
    <name evidence="9" type="ORF">ACFO3L_09350</name>
</gene>
<organism evidence="9 10">
    <name type="scientific">Enterococcus eurekensis</name>
    <dbReference type="NCBI Taxonomy" id="1159753"/>
    <lineage>
        <taxon>Bacteria</taxon>
        <taxon>Bacillati</taxon>
        <taxon>Bacillota</taxon>
        <taxon>Bacilli</taxon>
        <taxon>Lactobacillales</taxon>
        <taxon>Enterococcaceae</taxon>
        <taxon>Enterococcus</taxon>
    </lineage>
</organism>
<evidence type="ECO:0000313" key="10">
    <source>
        <dbReference type="Proteomes" id="UP001596026"/>
    </source>
</evidence>
<evidence type="ECO:0000256" key="3">
    <source>
        <dbReference type="ARBA" id="ARBA00022692"/>
    </source>
</evidence>
<feature type="transmembrane region" description="Helical" evidence="7">
    <location>
        <begin position="654"/>
        <end position="678"/>
    </location>
</feature>
<keyword evidence="3 7" id="KW-0812">Transmembrane</keyword>
<evidence type="ECO:0000256" key="2">
    <source>
        <dbReference type="ARBA" id="ARBA00022475"/>
    </source>
</evidence>
<evidence type="ECO:0000259" key="8">
    <source>
        <dbReference type="Pfam" id="PF02687"/>
    </source>
</evidence>
<dbReference type="PANTHER" id="PTHR30287:SF1">
    <property type="entry name" value="INNER MEMBRANE PROTEIN"/>
    <property type="match status" value="1"/>
</dbReference>
<evidence type="ECO:0000256" key="4">
    <source>
        <dbReference type="ARBA" id="ARBA00022989"/>
    </source>
</evidence>
<dbReference type="EMBL" id="JBHSGT010000056">
    <property type="protein sequence ID" value="MFC4710805.1"/>
    <property type="molecule type" value="Genomic_DNA"/>
</dbReference>
<feature type="transmembrane region" description="Helical" evidence="7">
    <location>
        <begin position="21"/>
        <end position="40"/>
    </location>
</feature>